<keyword evidence="2" id="KW-0719">Serine esterase</keyword>
<evidence type="ECO:0000256" key="5">
    <source>
        <dbReference type="ARBA" id="ARBA00023157"/>
    </source>
</evidence>
<gene>
    <name evidence="10" type="ORF">V9T40_004709</name>
</gene>
<feature type="domain" description="Carboxylesterase type B" evidence="9">
    <location>
        <begin position="24"/>
        <end position="367"/>
    </location>
</feature>
<comment type="caution">
    <text evidence="10">The sequence shown here is derived from an EMBL/GenBank/DDBJ whole genome shotgun (WGS) entry which is preliminary data.</text>
</comment>
<dbReference type="SUPFAM" id="SSF53474">
    <property type="entry name" value="alpha/beta-Hydrolases"/>
    <property type="match status" value="1"/>
</dbReference>
<dbReference type="InterPro" id="IPR029058">
    <property type="entry name" value="AB_hydrolase_fold"/>
</dbReference>
<dbReference type="PRINTS" id="PR00880">
    <property type="entry name" value="ACHEINSECT"/>
</dbReference>
<evidence type="ECO:0000313" key="10">
    <source>
        <dbReference type="EMBL" id="KAK7583746.1"/>
    </source>
</evidence>
<dbReference type="PROSITE" id="PS00122">
    <property type="entry name" value="CARBOXYLESTERASE_B_1"/>
    <property type="match status" value="1"/>
</dbReference>
<evidence type="ECO:0000256" key="1">
    <source>
        <dbReference type="ARBA" id="ARBA00005964"/>
    </source>
</evidence>
<dbReference type="Pfam" id="PF00135">
    <property type="entry name" value="COesterase"/>
    <property type="match status" value="1"/>
</dbReference>
<evidence type="ECO:0000256" key="2">
    <source>
        <dbReference type="ARBA" id="ARBA00022487"/>
    </source>
</evidence>
<dbReference type="GO" id="GO:0003990">
    <property type="term" value="F:acetylcholinesterase activity"/>
    <property type="evidence" value="ECO:0007669"/>
    <property type="project" value="UniProtKB-EC"/>
</dbReference>
<protein>
    <recommendedName>
        <fullName evidence="8">Carboxylic ester hydrolase</fullName>
        <ecNumber evidence="8">3.1.1.-</ecNumber>
    </recommendedName>
</protein>
<keyword evidence="5" id="KW-1015">Disulfide bond</keyword>
<dbReference type="InterPro" id="IPR050654">
    <property type="entry name" value="AChE-related_enzymes"/>
</dbReference>
<dbReference type="GO" id="GO:0019695">
    <property type="term" value="P:choline metabolic process"/>
    <property type="evidence" value="ECO:0007669"/>
    <property type="project" value="TreeGrafter"/>
</dbReference>
<dbReference type="GO" id="GO:0005886">
    <property type="term" value="C:plasma membrane"/>
    <property type="evidence" value="ECO:0007669"/>
    <property type="project" value="TreeGrafter"/>
</dbReference>
<evidence type="ECO:0000256" key="6">
    <source>
        <dbReference type="ARBA" id="ARBA00023180"/>
    </source>
</evidence>
<dbReference type="InterPro" id="IPR000997">
    <property type="entry name" value="Cholinesterase"/>
</dbReference>
<comment type="similarity">
    <text evidence="1 8">Belongs to the type-B carboxylesterase/lipase family.</text>
</comment>
<evidence type="ECO:0000313" key="11">
    <source>
        <dbReference type="Proteomes" id="UP001367676"/>
    </source>
</evidence>
<comment type="catalytic activity">
    <reaction evidence="7">
        <text>acetylcholine + H2O = choline + acetate + H(+)</text>
        <dbReference type="Rhea" id="RHEA:17561"/>
        <dbReference type="ChEBI" id="CHEBI:15354"/>
        <dbReference type="ChEBI" id="CHEBI:15355"/>
        <dbReference type="ChEBI" id="CHEBI:15377"/>
        <dbReference type="ChEBI" id="CHEBI:15378"/>
        <dbReference type="ChEBI" id="CHEBI:30089"/>
        <dbReference type="EC" id="3.1.1.7"/>
    </reaction>
</comment>
<keyword evidence="3 8" id="KW-0378">Hydrolase</keyword>
<dbReference type="InterPro" id="IPR019826">
    <property type="entry name" value="Carboxylesterase_B_AS"/>
</dbReference>
<dbReference type="EC" id="3.1.1.-" evidence="8"/>
<dbReference type="PRINTS" id="PR00878">
    <property type="entry name" value="CHOLNESTRASE"/>
</dbReference>
<reference evidence="10 11" key="1">
    <citation type="submission" date="2024-03" db="EMBL/GenBank/DDBJ databases">
        <title>Adaptation during the transition from Ophiocordyceps entomopathogen to insect associate is accompanied by gene loss and intensified selection.</title>
        <authorList>
            <person name="Ward C.M."/>
            <person name="Onetto C.A."/>
            <person name="Borneman A.R."/>
        </authorList>
    </citation>
    <scope>NUCLEOTIDE SEQUENCE [LARGE SCALE GENOMIC DNA]</scope>
    <source>
        <strain evidence="10">AWRI1</strain>
        <tissue evidence="10">Single Adult Female</tissue>
    </source>
</reference>
<accession>A0AAN9TTN5</accession>
<organism evidence="10 11">
    <name type="scientific">Parthenolecanium corni</name>
    <dbReference type="NCBI Taxonomy" id="536013"/>
    <lineage>
        <taxon>Eukaryota</taxon>
        <taxon>Metazoa</taxon>
        <taxon>Ecdysozoa</taxon>
        <taxon>Arthropoda</taxon>
        <taxon>Hexapoda</taxon>
        <taxon>Insecta</taxon>
        <taxon>Pterygota</taxon>
        <taxon>Neoptera</taxon>
        <taxon>Paraneoptera</taxon>
        <taxon>Hemiptera</taxon>
        <taxon>Sternorrhyncha</taxon>
        <taxon>Coccoidea</taxon>
        <taxon>Coccidae</taxon>
        <taxon>Parthenolecanium</taxon>
    </lineage>
</organism>
<evidence type="ECO:0000256" key="4">
    <source>
        <dbReference type="ARBA" id="ARBA00022867"/>
    </source>
</evidence>
<dbReference type="PANTHER" id="PTHR43918:SF13">
    <property type="entry name" value="ACETYLCHOLINESTERASE"/>
    <property type="match status" value="1"/>
</dbReference>
<dbReference type="InterPro" id="IPR001445">
    <property type="entry name" value="Acylcholinesterase_insect"/>
</dbReference>
<dbReference type="EMBL" id="JBBCAQ010000032">
    <property type="protein sequence ID" value="KAK7583746.1"/>
    <property type="molecule type" value="Genomic_DNA"/>
</dbReference>
<dbReference type="InterPro" id="IPR002018">
    <property type="entry name" value="CarbesteraseB"/>
</dbReference>
<dbReference type="PROSITE" id="PS00941">
    <property type="entry name" value="CARBOXYLESTERASE_B_2"/>
    <property type="match status" value="1"/>
</dbReference>
<dbReference type="Gene3D" id="3.40.50.1820">
    <property type="entry name" value="alpha/beta hydrolase"/>
    <property type="match status" value="1"/>
</dbReference>
<evidence type="ECO:0000256" key="3">
    <source>
        <dbReference type="ARBA" id="ARBA00022801"/>
    </source>
</evidence>
<dbReference type="PANTHER" id="PTHR43918">
    <property type="entry name" value="ACETYLCHOLINESTERASE"/>
    <property type="match status" value="1"/>
</dbReference>
<dbReference type="GO" id="GO:0005615">
    <property type="term" value="C:extracellular space"/>
    <property type="evidence" value="ECO:0007669"/>
    <property type="project" value="TreeGrafter"/>
</dbReference>
<proteinExistence type="inferred from homology"/>
<evidence type="ECO:0000256" key="7">
    <source>
        <dbReference type="ARBA" id="ARBA00048484"/>
    </source>
</evidence>
<keyword evidence="4" id="KW-0531">Neurotransmitter degradation</keyword>
<dbReference type="AlphaFoldDB" id="A0AAN9TTN5"/>
<sequence>MCCCEGKSHNENRVKSKPIQTDPLIVETKSGLIRGYSKLVLSHEVHAFTGIPFAKPPVGPLRFRKPVPVEPWEGILNATKAPNSCFQEDYDYFPGFEGEEMWNANTELSEDCLYLSIWVPQKLRIRHHGENDASKKPKIPVLVWIYGGGYISGTSTLDVYTSDILAAYNNAIVASMQYRVGAFGFLYLTPQLPTSNGDAPGNMGLWDQMLAIQWIRDNIQAFGGDPEHITLFGESAGAGSVSVHLISPATQGLAKRGILQSGTLNAPWSYMTAEKAVQIGLTLIDDCGCNSSQIEENPSRVMSCMRSVDAKTISKRQWNSYWGILGFPSAPTIDGVILTKDPMEMVRDGNFSDLEIVIGSNLNEGEYS</sequence>
<keyword evidence="11" id="KW-1185">Reference proteome</keyword>
<evidence type="ECO:0000256" key="8">
    <source>
        <dbReference type="RuleBase" id="RU361235"/>
    </source>
</evidence>
<dbReference type="GO" id="GO:0001507">
    <property type="term" value="P:acetylcholine catabolic process in synaptic cleft"/>
    <property type="evidence" value="ECO:0007669"/>
    <property type="project" value="InterPro"/>
</dbReference>
<keyword evidence="6" id="KW-0325">Glycoprotein</keyword>
<evidence type="ECO:0000259" key="9">
    <source>
        <dbReference type="Pfam" id="PF00135"/>
    </source>
</evidence>
<name>A0AAN9TTN5_9HEMI</name>
<dbReference type="GO" id="GO:0043083">
    <property type="term" value="C:synaptic cleft"/>
    <property type="evidence" value="ECO:0007669"/>
    <property type="project" value="GOC"/>
</dbReference>
<dbReference type="Proteomes" id="UP001367676">
    <property type="component" value="Unassembled WGS sequence"/>
</dbReference>
<dbReference type="InterPro" id="IPR019819">
    <property type="entry name" value="Carboxylesterase_B_CS"/>
</dbReference>